<evidence type="ECO:0000256" key="3">
    <source>
        <dbReference type="ARBA" id="ARBA00022801"/>
    </source>
</evidence>
<dbReference type="SUPFAM" id="SSF143517">
    <property type="entry name" value="TRCF domain-like"/>
    <property type="match status" value="1"/>
</dbReference>
<keyword evidence="5" id="KW-0067">ATP-binding</keyword>
<evidence type="ECO:0000256" key="2">
    <source>
        <dbReference type="ARBA" id="ARBA00022763"/>
    </source>
</evidence>
<dbReference type="Gene3D" id="3.40.50.300">
    <property type="entry name" value="P-loop containing nucleotide triphosphate hydrolases"/>
    <property type="match status" value="2"/>
</dbReference>
<accession>A0A7S4AXJ3</accession>
<feature type="coiled-coil region" evidence="8">
    <location>
        <begin position="150"/>
        <end position="177"/>
    </location>
</feature>
<feature type="domain" description="Helicase ATP-binding" evidence="10">
    <location>
        <begin position="476"/>
        <end position="642"/>
    </location>
</feature>
<keyword evidence="1" id="KW-0547">Nucleotide-binding</keyword>
<feature type="domain" description="Helicase C-terminal" evidence="11">
    <location>
        <begin position="662"/>
        <end position="816"/>
    </location>
</feature>
<evidence type="ECO:0000256" key="5">
    <source>
        <dbReference type="ARBA" id="ARBA00022840"/>
    </source>
</evidence>
<evidence type="ECO:0000313" key="12">
    <source>
        <dbReference type="EMBL" id="CAE0730218.1"/>
    </source>
</evidence>
<dbReference type="SMART" id="SM01058">
    <property type="entry name" value="CarD_TRCF"/>
    <property type="match status" value="1"/>
</dbReference>
<dbReference type="PROSITE" id="PS51194">
    <property type="entry name" value="HELICASE_CTER"/>
    <property type="match status" value="1"/>
</dbReference>
<dbReference type="GO" id="GO:0003678">
    <property type="term" value="F:DNA helicase activity"/>
    <property type="evidence" value="ECO:0007669"/>
    <property type="project" value="TreeGrafter"/>
</dbReference>
<dbReference type="Pfam" id="PF02559">
    <property type="entry name" value="CarD_TRCF_RID"/>
    <property type="match status" value="1"/>
</dbReference>
<keyword evidence="2" id="KW-0227">DNA damage</keyword>
<dbReference type="Gene3D" id="2.40.10.170">
    <property type="match status" value="1"/>
</dbReference>
<keyword evidence="7" id="KW-0234">DNA repair</keyword>
<evidence type="ECO:0000256" key="7">
    <source>
        <dbReference type="ARBA" id="ARBA00023204"/>
    </source>
</evidence>
<organism evidence="12">
    <name type="scientific">Pseudo-nitzschia australis</name>
    <dbReference type="NCBI Taxonomy" id="44445"/>
    <lineage>
        <taxon>Eukaryota</taxon>
        <taxon>Sar</taxon>
        <taxon>Stramenopiles</taxon>
        <taxon>Ochrophyta</taxon>
        <taxon>Bacillariophyta</taxon>
        <taxon>Bacillariophyceae</taxon>
        <taxon>Bacillariophycidae</taxon>
        <taxon>Bacillariales</taxon>
        <taxon>Bacillariaceae</taxon>
        <taxon>Pseudo-nitzschia</taxon>
    </lineage>
</organism>
<evidence type="ECO:0000256" key="1">
    <source>
        <dbReference type="ARBA" id="ARBA00022741"/>
    </source>
</evidence>
<dbReference type="GO" id="GO:0016787">
    <property type="term" value="F:hydrolase activity"/>
    <property type="evidence" value="ECO:0007669"/>
    <property type="project" value="UniProtKB-KW"/>
</dbReference>
<keyword evidence="8" id="KW-0175">Coiled coil</keyword>
<name>A0A7S4AXJ3_9STRA</name>
<keyword evidence="6" id="KW-0238">DNA-binding</keyword>
<dbReference type="InterPro" id="IPR047112">
    <property type="entry name" value="RecG/Mfd"/>
</dbReference>
<evidence type="ECO:0000256" key="4">
    <source>
        <dbReference type="ARBA" id="ARBA00022806"/>
    </source>
</evidence>
<feature type="region of interest" description="Disordered" evidence="9">
    <location>
        <begin position="1125"/>
        <end position="1144"/>
    </location>
</feature>
<evidence type="ECO:0000256" key="9">
    <source>
        <dbReference type="SAM" id="MobiDB-lite"/>
    </source>
</evidence>
<dbReference type="InterPro" id="IPR027417">
    <property type="entry name" value="P-loop_NTPase"/>
</dbReference>
<evidence type="ECO:0000256" key="6">
    <source>
        <dbReference type="ARBA" id="ARBA00023125"/>
    </source>
</evidence>
<feature type="region of interest" description="Disordered" evidence="9">
    <location>
        <begin position="67"/>
        <end position="119"/>
    </location>
</feature>
<dbReference type="PANTHER" id="PTHR47964">
    <property type="entry name" value="ATP-DEPENDENT DNA HELICASE HOMOLOG RECG, CHLOROPLASTIC"/>
    <property type="match status" value="1"/>
</dbReference>
<dbReference type="InterPro" id="IPR014001">
    <property type="entry name" value="Helicase_ATP-bd"/>
</dbReference>
<dbReference type="InterPro" id="IPR011545">
    <property type="entry name" value="DEAD/DEAH_box_helicase_dom"/>
</dbReference>
<dbReference type="PROSITE" id="PS51192">
    <property type="entry name" value="HELICASE_ATP_BIND_1"/>
    <property type="match status" value="1"/>
</dbReference>
<dbReference type="Pfam" id="PF00270">
    <property type="entry name" value="DEAD"/>
    <property type="match status" value="1"/>
</dbReference>
<proteinExistence type="predicted"/>
<protein>
    <recommendedName>
        <fullName evidence="13">Transcription-repair-coupling factor</fullName>
    </recommendedName>
</protein>
<dbReference type="GO" id="GO:0006281">
    <property type="term" value="P:DNA repair"/>
    <property type="evidence" value="ECO:0007669"/>
    <property type="project" value="UniProtKB-KW"/>
</dbReference>
<dbReference type="InterPro" id="IPR003711">
    <property type="entry name" value="CarD-like/TRCF_RID"/>
</dbReference>
<gene>
    <name evidence="12" type="ORF">PAUS00366_LOCUS23004</name>
</gene>
<keyword evidence="3" id="KW-0378">Hydrolase</keyword>
<dbReference type="AlphaFoldDB" id="A0A7S4AXJ3"/>
<reference evidence="12" key="1">
    <citation type="submission" date="2021-01" db="EMBL/GenBank/DDBJ databases">
        <authorList>
            <person name="Corre E."/>
            <person name="Pelletier E."/>
            <person name="Niang G."/>
            <person name="Scheremetjew M."/>
            <person name="Finn R."/>
            <person name="Kale V."/>
            <person name="Holt S."/>
            <person name="Cochrane G."/>
            <person name="Meng A."/>
            <person name="Brown T."/>
            <person name="Cohen L."/>
        </authorList>
    </citation>
    <scope>NUCLEOTIDE SEQUENCE</scope>
    <source>
        <strain evidence="12">10249 10 AB</strain>
    </source>
</reference>
<dbReference type="Gene3D" id="3.90.1150.50">
    <property type="entry name" value="Transcription-repair-coupling factor, D7 domain"/>
    <property type="match status" value="1"/>
</dbReference>
<dbReference type="SMART" id="SM00487">
    <property type="entry name" value="DEXDc"/>
    <property type="match status" value="1"/>
</dbReference>
<dbReference type="GO" id="GO:0003677">
    <property type="term" value="F:DNA binding"/>
    <property type="evidence" value="ECO:0007669"/>
    <property type="project" value="UniProtKB-KW"/>
</dbReference>
<evidence type="ECO:0008006" key="13">
    <source>
        <dbReference type="Google" id="ProtNLM"/>
    </source>
</evidence>
<dbReference type="SMART" id="SM00490">
    <property type="entry name" value="HELICc"/>
    <property type="match status" value="1"/>
</dbReference>
<dbReference type="EMBL" id="HBIX01035198">
    <property type="protein sequence ID" value="CAE0730218.1"/>
    <property type="molecule type" value="Transcribed_RNA"/>
</dbReference>
<keyword evidence="4" id="KW-0347">Helicase</keyword>
<dbReference type="GO" id="GO:0005524">
    <property type="term" value="F:ATP binding"/>
    <property type="evidence" value="ECO:0007669"/>
    <property type="project" value="UniProtKB-KW"/>
</dbReference>
<feature type="compositionally biased region" description="Basic and acidic residues" evidence="9">
    <location>
        <begin position="1125"/>
        <end position="1136"/>
    </location>
</feature>
<dbReference type="PANTHER" id="PTHR47964:SF1">
    <property type="entry name" value="ATP-DEPENDENT DNA HELICASE HOMOLOG RECG, CHLOROPLASTIC"/>
    <property type="match status" value="1"/>
</dbReference>
<feature type="compositionally biased region" description="Acidic residues" evidence="9">
    <location>
        <begin position="96"/>
        <end position="111"/>
    </location>
</feature>
<evidence type="ECO:0000259" key="10">
    <source>
        <dbReference type="PROSITE" id="PS51192"/>
    </source>
</evidence>
<dbReference type="SUPFAM" id="SSF52540">
    <property type="entry name" value="P-loop containing nucleoside triphosphate hydrolases"/>
    <property type="match status" value="1"/>
</dbReference>
<evidence type="ECO:0000256" key="8">
    <source>
        <dbReference type="SAM" id="Coils"/>
    </source>
</evidence>
<sequence length="1144" mass="128848">MVCFSFRGRRGEYDNIIMKISLCALIGCWTMLSVPATAFIPAKSNVGSHPRNAMSPTTLFRHTISTTRGRPLKAEEDKGKTMPAGLRPDTQIEFGSGEEDDEEDDYDNEENEYQRKRDEIVQKALDDQDKEFKEERRRKVWGEFADAKTAEDIEKVKQALKEKIDKENQLKATLAKNQGVDMEVLEAPQSDGGFFDASSSEISISGFGGGKNWYDNLDEDLKQEWAAMGGNDRDNSSIEDEEASKDQDESSSAIDDTVAIDGKIVSRDRLKGVRVGSAGGWSLEVFPGDFVVHRKYGIGRFEKTTTTPRLKLTRDEVKARDARRKEIITEKLRSTKGGVPQEMIQAIQAKFGTEEDTDQISNPQVTVLEITYADGIVHVPVDRAYRLSRYRAGDAAVKPRLSKVRGDQWRNARRKVEASTLELAQDVLALYATRETLQRPPFNPDNEYKVKEFEKTFTYEPTKDQAKCFEDVENDMVWRPRPMDRLICGDVGFGKTEVALRALYRSVANGRQAAMLAPTGVLASQHFKNILKRVGEESEFKLSIALLRGGMSPKSKAGKEMRSKIKNGEYDIIVGTHALLSNSMEFKDLGLLVVDEEQRFGVKQKERLKLICNGIDVLTLSATPIPRTLQMSLSGIRDTSTIRSPPPMRKSTKTFVQSYNKDLVKHAIGQELGRGGQIFYVVPRIALLDEAEETIRECFPDIKVIQAHGRMGRNIAEDNVSKFAEGGIDILLATTVIENGVDIPSVNTIIIQDSQNFGMSTLYQLRGRVGRSDKQGYAYFLHNEDAITEQSVMRLQAIGELNELGSGFDVANRDLEIRGAGSLLGTEQSGAAARVGFDLYMRMLKKSIRQLRGLDVSYVPRTNILLPKGQGSMEVRKKDESGNIISLHAFQIPEDFMPDENERRIAETSVRLADSSTTLVELTNKWKDEYGPLPASLQRKLKTMHLHASTRRLGIDVIGLVENEDGEIDCVMRSTGLRPRHWGKILSLLPRGVSPKGLDVIFPARFTLSGDQEEIVGGKRIDLKRLLEDSSLDEDTDKWDALDEEEVEAMKEIASAYNIERMDEIDIEFHPRFVMKNFNTGKQAVDRLLKVLLPIARTVYQQQEKEKENAKNAVELRDKRLLLEQRRKESEERENQKFSMDGMI</sequence>
<dbReference type="InterPro" id="IPR037235">
    <property type="entry name" value="TRCF-like_C_D7"/>
</dbReference>
<dbReference type="Pfam" id="PF00271">
    <property type="entry name" value="Helicase_C"/>
    <property type="match status" value="1"/>
</dbReference>
<dbReference type="InterPro" id="IPR001650">
    <property type="entry name" value="Helicase_C-like"/>
</dbReference>
<feature type="region of interest" description="Disordered" evidence="9">
    <location>
        <begin position="228"/>
        <end position="256"/>
    </location>
</feature>
<evidence type="ECO:0000259" key="11">
    <source>
        <dbReference type="PROSITE" id="PS51194"/>
    </source>
</evidence>